<gene>
    <name evidence="2" type="ORF">KC19_11G000600</name>
</gene>
<keyword evidence="3" id="KW-1185">Reference proteome</keyword>
<evidence type="ECO:0000256" key="1">
    <source>
        <dbReference type="SAM" id="MobiDB-lite"/>
    </source>
</evidence>
<feature type="region of interest" description="Disordered" evidence="1">
    <location>
        <begin position="74"/>
        <end position="102"/>
    </location>
</feature>
<comment type="caution">
    <text evidence="2">The sequence shown here is derived from an EMBL/GenBank/DDBJ whole genome shotgun (WGS) entry which is preliminary data.</text>
</comment>
<dbReference type="Proteomes" id="UP000822688">
    <property type="component" value="Chromosome 11"/>
</dbReference>
<protein>
    <submittedName>
        <fullName evidence="2">Uncharacterized protein</fullName>
    </submittedName>
</protein>
<reference evidence="2 3" key="1">
    <citation type="submission" date="2020-06" db="EMBL/GenBank/DDBJ databases">
        <title>WGS assembly of Ceratodon purpureus strain R40.</title>
        <authorList>
            <person name="Carey S.B."/>
            <person name="Jenkins J."/>
            <person name="Shu S."/>
            <person name="Lovell J.T."/>
            <person name="Sreedasyam A."/>
            <person name="Maumus F."/>
            <person name="Tiley G.P."/>
            <person name="Fernandez-Pozo N."/>
            <person name="Barry K."/>
            <person name="Chen C."/>
            <person name="Wang M."/>
            <person name="Lipzen A."/>
            <person name="Daum C."/>
            <person name="Saski C.A."/>
            <person name="Payton A.C."/>
            <person name="Mcbreen J.C."/>
            <person name="Conrad R.E."/>
            <person name="Kollar L.M."/>
            <person name="Olsson S."/>
            <person name="Huttunen S."/>
            <person name="Landis J.B."/>
            <person name="Wickett N.J."/>
            <person name="Johnson M.G."/>
            <person name="Rensing S.A."/>
            <person name="Grimwood J."/>
            <person name="Schmutz J."/>
            <person name="Mcdaniel S.F."/>
        </authorList>
    </citation>
    <scope>NUCLEOTIDE SEQUENCE [LARGE SCALE GENOMIC DNA]</scope>
    <source>
        <strain evidence="2 3">R40</strain>
    </source>
</reference>
<name>A0A8T0GEX0_CERPU</name>
<dbReference type="AlphaFoldDB" id="A0A8T0GEX0"/>
<organism evidence="2 3">
    <name type="scientific">Ceratodon purpureus</name>
    <name type="common">Fire moss</name>
    <name type="synonym">Dicranum purpureum</name>
    <dbReference type="NCBI Taxonomy" id="3225"/>
    <lineage>
        <taxon>Eukaryota</taxon>
        <taxon>Viridiplantae</taxon>
        <taxon>Streptophyta</taxon>
        <taxon>Embryophyta</taxon>
        <taxon>Bryophyta</taxon>
        <taxon>Bryophytina</taxon>
        <taxon>Bryopsida</taxon>
        <taxon>Dicranidae</taxon>
        <taxon>Pseudoditrichales</taxon>
        <taxon>Ditrichaceae</taxon>
        <taxon>Ceratodon</taxon>
    </lineage>
</organism>
<proteinExistence type="predicted"/>
<feature type="non-terminal residue" evidence="2">
    <location>
        <position position="102"/>
    </location>
</feature>
<sequence>MAELQRWDGDEAGELYVTHDDDECVRRATQPLIPVISKQAPGTRHRSSLPLSATRPGTMEWTTSIVKAPLHWGKGVSRPVRKGPPIAGAPTGRGSTCVAPEQ</sequence>
<evidence type="ECO:0000313" key="3">
    <source>
        <dbReference type="Proteomes" id="UP000822688"/>
    </source>
</evidence>
<accession>A0A8T0GEX0</accession>
<evidence type="ECO:0000313" key="2">
    <source>
        <dbReference type="EMBL" id="KAG0555742.1"/>
    </source>
</evidence>
<dbReference type="EMBL" id="CM026432">
    <property type="protein sequence ID" value="KAG0555742.1"/>
    <property type="molecule type" value="Genomic_DNA"/>
</dbReference>